<sequence length="125" mass="13738">MKSLINSGLMVAMVALLSLSRPASAFQLKIHEVDIVHKAVAEIPVANTLNSPIVVRITPPDGVQVFPRSFQLLPGERQVVKARESNGKALKPDAKMAFSYAVQSEEKQGVHSRITLRLPVREESR</sequence>
<dbReference type="AlphaFoldDB" id="A0AAW3IUU4"/>
<keyword evidence="1" id="KW-0732">Signal</keyword>
<evidence type="ECO:0000313" key="3">
    <source>
        <dbReference type="Proteomes" id="UP000037697"/>
    </source>
</evidence>
<feature type="signal peptide" evidence="1">
    <location>
        <begin position="1"/>
        <end position="25"/>
    </location>
</feature>
<gene>
    <name evidence="2" type="ORF">ACX05_12660</name>
</gene>
<protein>
    <submittedName>
        <fullName evidence="2">Uncharacterized protein</fullName>
    </submittedName>
</protein>
<name>A0AAW3IUU4_VIBPH</name>
<proteinExistence type="predicted"/>
<organism evidence="2 3">
    <name type="scientific">Vibrio parahaemolyticus</name>
    <dbReference type="NCBI Taxonomy" id="670"/>
    <lineage>
        <taxon>Bacteria</taxon>
        <taxon>Pseudomonadati</taxon>
        <taxon>Pseudomonadota</taxon>
        <taxon>Gammaproteobacteria</taxon>
        <taxon>Vibrionales</taxon>
        <taxon>Vibrionaceae</taxon>
        <taxon>Vibrio</taxon>
    </lineage>
</organism>
<accession>A0AAW3IUU4</accession>
<feature type="chain" id="PRO_5043654952" evidence="1">
    <location>
        <begin position="26"/>
        <end position="125"/>
    </location>
</feature>
<reference evidence="2 3" key="1">
    <citation type="submission" date="2015-07" db="EMBL/GenBank/DDBJ databases">
        <title>Foodborne Vibrio parahaemolyticus Isolates.</title>
        <authorList>
            <person name="Ronholm J."/>
            <person name="Petronella N."/>
            <person name="Kenwell R."/>
            <person name="Banerjee S."/>
        </authorList>
    </citation>
    <scope>NUCLEOTIDE SEQUENCE [LARGE SCALE GENOMIC DNA]</scope>
    <source>
        <strain evidence="2 3">HS-06-05</strain>
    </source>
</reference>
<comment type="caution">
    <text evidence="2">The sequence shown here is derived from an EMBL/GenBank/DDBJ whole genome shotgun (WGS) entry which is preliminary data.</text>
</comment>
<dbReference type="RefSeq" id="WP_025550518.1">
    <property type="nucleotide sequence ID" value="NZ_JAQBKN010000004.1"/>
</dbReference>
<dbReference type="EMBL" id="LIRS01000068">
    <property type="protein sequence ID" value="KOY32157.1"/>
    <property type="molecule type" value="Genomic_DNA"/>
</dbReference>
<dbReference type="Proteomes" id="UP000037697">
    <property type="component" value="Unassembled WGS sequence"/>
</dbReference>
<evidence type="ECO:0000256" key="1">
    <source>
        <dbReference type="SAM" id="SignalP"/>
    </source>
</evidence>
<evidence type="ECO:0000313" key="2">
    <source>
        <dbReference type="EMBL" id="KOY32157.1"/>
    </source>
</evidence>